<dbReference type="SMART" id="SM00530">
    <property type="entry name" value="HTH_XRE"/>
    <property type="match status" value="1"/>
</dbReference>
<reference evidence="3" key="2">
    <citation type="submission" date="2021-09" db="EMBL/GenBank/DDBJ databases">
        <authorList>
            <person name="Gilroy R."/>
        </authorList>
    </citation>
    <scope>NUCLEOTIDE SEQUENCE</scope>
    <source>
        <strain evidence="3">CHK193-16274</strain>
    </source>
</reference>
<dbReference type="PANTHER" id="PTHR46558:SF11">
    <property type="entry name" value="HTH-TYPE TRANSCRIPTIONAL REGULATOR XRE"/>
    <property type="match status" value="1"/>
</dbReference>
<dbReference type="Gene3D" id="1.10.260.40">
    <property type="entry name" value="lambda repressor-like DNA-binding domains"/>
    <property type="match status" value="1"/>
</dbReference>
<dbReference type="CDD" id="cd00093">
    <property type="entry name" value="HTH_XRE"/>
    <property type="match status" value="1"/>
</dbReference>
<dbReference type="InterPro" id="IPR001387">
    <property type="entry name" value="Cro/C1-type_HTH"/>
</dbReference>
<proteinExistence type="predicted"/>
<dbReference type="RefSeq" id="WP_191376078.1">
    <property type="nucleotide sequence ID" value="NZ_CAJFOD010000065.1"/>
</dbReference>
<protein>
    <submittedName>
        <fullName evidence="3">Helix-turn-helix domain-containing protein</fullName>
    </submittedName>
</protein>
<keyword evidence="1" id="KW-0238">DNA-binding</keyword>
<reference evidence="3" key="1">
    <citation type="journal article" date="2021" name="PeerJ">
        <title>Extensive microbial diversity within the chicken gut microbiome revealed by metagenomics and culture.</title>
        <authorList>
            <person name="Gilroy R."/>
            <person name="Ravi A."/>
            <person name="Getino M."/>
            <person name="Pursley I."/>
            <person name="Horton D.L."/>
            <person name="Alikhan N.F."/>
            <person name="Baker D."/>
            <person name="Gharbi K."/>
            <person name="Hall N."/>
            <person name="Watson M."/>
            <person name="Adriaenssens E.M."/>
            <person name="Foster-Nyarko E."/>
            <person name="Jarju S."/>
            <person name="Secka A."/>
            <person name="Antonio M."/>
            <person name="Oren A."/>
            <person name="Chaudhuri R.R."/>
            <person name="La Ragione R."/>
            <person name="Hildebrand F."/>
            <person name="Pallen M.J."/>
        </authorList>
    </citation>
    <scope>NUCLEOTIDE SEQUENCE</scope>
    <source>
        <strain evidence="3">CHK193-16274</strain>
    </source>
</reference>
<dbReference type="Pfam" id="PF01381">
    <property type="entry name" value="HTH_3"/>
    <property type="match status" value="1"/>
</dbReference>
<sequence length="219" mass="25123">MYFAEYMKKLRKDKSLTQSQIADILGISPQAIKMIENGSTKFPSKVVLDKLSDYLDKFPVAVASAIIFGDDDYKKDEQGYLSCRYLAYKYINGWNLDEVPIELQYRTESISFSGKISKRREPKNTSIIIEFSEFVGSDADDLTVEGAYDILATIMTIVAQNEESFRRVEVLFDINDYHEINAFQMLESLKIYRLPTDLIIVLFEPNTGALCKEVNMKNK</sequence>
<dbReference type="PANTHER" id="PTHR46558">
    <property type="entry name" value="TRACRIPTIONAL REGULATORY PROTEIN-RELATED-RELATED"/>
    <property type="match status" value="1"/>
</dbReference>
<evidence type="ECO:0000313" key="3">
    <source>
        <dbReference type="EMBL" id="HJF40068.1"/>
    </source>
</evidence>
<dbReference type="PROSITE" id="PS50943">
    <property type="entry name" value="HTH_CROC1"/>
    <property type="match status" value="1"/>
</dbReference>
<evidence type="ECO:0000256" key="1">
    <source>
        <dbReference type="ARBA" id="ARBA00023125"/>
    </source>
</evidence>
<dbReference type="GO" id="GO:0003677">
    <property type="term" value="F:DNA binding"/>
    <property type="evidence" value="ECO:0007669"/>
    <property type="project" value="UniProtKB-KW"/>
</dbReference>
<name>A0A921G9D0_9FIRM</name>
<feature type="domain" description="HTH cro/C1-type" evidence="2">
    <location>
        <begin position="7"/>
        <end position="63"/>
    </location>
</feature>
<comment type="caution">
    <text evidence="3">The sequence shown here is derived from an EMBL/GenBank/DDBJ whole genome shotgun (WGS) entry which is preliminary data.</text>
</comment>
<dbReference type="Proteomes" id="UP000749320">
    <property type="component" value="Unassembled WGS sequence"/>
</dbReference>
<dbReference type="InterPro" id="IPR010982">
    <property type="entry name" value="Lambda_DNA-bd_dom_sf"/>
</dbReference>
<dbReference type="EMBL" id="DYWV01000134">
    <property type="protein sequence ID" value="HJF40068.1"/>
    <property type="molecule type" value="Genomic_DNA"/>
</dbReference>
<gene>
    <name evidence="3" type="ORF">K8V91_04010</name>
</gene>
<evidence type="ECO:0000259" key="2">
    <source>
        <dbReference type="PROSITE" id="PS50943"/>
    </source>
</evidence>
<evidence type="ECO:0000313" key="4">
    <source>
        <dbReference type="Proteomes" id="UP000749320"/>
    </source>
</evidence>
<accession>A0A921G9D0</accession>
<dbReference type="SUPFAM" id="SSF47413">
    <property type="entry name" value="lambda repressor-like DNA-binding domains"/>
    <property type="match status" value="1"/>
</dbReference>
<organism evidence="3 4">
    <name type="scientific">Thomasclavelia spiroformis</name>
    <dbReference type="NCBI Taxonomy" id="29348"/>
    <lineage>
        <taxon>Bacteria</taxon>
        <taxon>Bacillati</taxon>
        <taxon>Bacillota</taxon>
        <taxon>Erysipelotrichia</taxon>
        <taxon>Erysipelotrichales</taxon>
        <taxon>Coprobacillaceae</taxon>
        <taxon>Thomasclavelia</taxon>
    </lineage>
</organism>
<dbReference type="AlphaFoldDB" id="A0A921G9D0"/>